<keyword evidence="2" id="KW-1185">Reference proteome</keyword>
<dbReference type="AlphaFoldDB" id="A0A6M7USW6"/>
<accession>A0A6M7USW6</accession>
<dbReference type="RefSeq" id="WP_081288672.1">
    <property type="nucleotide sequence ID" value="NZ_CP033361.1"/>
</dbReference>
<dbReference type="Proteomes" id="UP000503339">
    <property type="component" value="Chromosome"/>
</dbReference>
<name>A0A6M7USW6_9HYPH</name>
<proteinExistence type="predicted"/>
<evidence type="ECO:0000313" key="2">
    <source>
        <dbReference type="Proteomes" id="UP000503339"/>
    </source>
</evidence>
<evidence type="ECO:0000313" key="1">
    <source>
        <dbReference type="EMBL" id="QKC79118.1"/>
    </source>
</evidence>
<reference evidence="1 2" key="1">
    <citation type="submission" date="2018-10" db="EMBL/GenBank/DDBJ databases">
        <authorList>
            <person name="Perry B.J."/>
            <person name="Sullivan J.T."/>
            <person name="Murphy R.J.T."/>
            <person name="Ramsay J.P."/>
            <person name="Ronson C.W."/>
        </authorList>
    </citation>
    <scope>NUCLEOTIDE SEQUENCE [LARGE SCALE GENOMIC DNA]</scope>
    <source>
        <strain evidence="1 2">NZP2014</strain>
    </source>
</reference>
<gene>
    <name evidence="1" type="ORF">EB233_29510</name>
</gene>
<dbReference type="KEGG" id="merd:EB233_29510"/>
<protein>
    <submittedName>
        <fullName evidence="1">Integrase</fullName>
    </submittedName>
</protein>
<organism evidence="1 2">
    <name type="scientific">Mesorhizobium erdmanii</name>
    <dbReference type="NCBI Taxonomy" id="1777866"/>
    <lineage>
        <taxon>Bacteria</taxon>
        <taxon>Pseudomonadati</taxon>
        <taxon>Pseudomonadota</taxon>
        <taxon>Alphaproteobacteria</taxon>
        <taxon>Hyphomicrobiales</taxon>
        <taxon>Phyllobacteriaceae</taxon>
        <taxon>Mesorhizobium</taxon>
    </lineage>
</organism>
<dbReference type="EMBL" id="CP033361">
    <property type="protein sequence ID" value="QKC79118.1"/>
    <property type="molecule type" value="Genomic_DNA"/>
</dbReference>
<sequence length="274" mass="31196">MPEPDEFTQKQSAEAIQLYTAYRHELDLSEICGRFMPYRWWTLPDPLGGFWMPYSSMLSDYAAELANIINDLTHDVHRLRAWARVAAALSDKEKLAVSHEFINTLGTVALGRPYATKSRFAFAAGHLCHQADRTKDLQGWRDEFPNERALYLDDIDPICRRWRRFRSFKRRVEPIAGGAFKQATGDFRNAYNHRFSSRFLIGMSAMVTRIVGEDGRICYGIGGSEPLNLDEVANLLAIERDHCYRAFEAFQTLVAEHCAAITAFDFGSEGTPLS</sequence>